<dbReference type="Pfam" id="PF00151">
    <property type="entry name" value="Lipase"/>
    <property type="match status" value="2"/>
</dbReference>
<feature type="domain" description="Lipase" evidence="5">
    <location>
        <begin position="3"/>
        <end position="114"/>
    </location>
</feature>
<dbReference type="InterPro" id="IPR000734">
    <property type="entry name" value="TAG_lipase"/>
</dbReference>
<comment type="caution">
    <text evidence="6">The sequence shown here is derived from an EMBL/GenBank/DDBJ whole genome shotgun (WGS) entry which is preliminary data.</text>
</comment>
<dbReference type="SUPFAM" id="SSF53474">
    <property type="entry name" value="alpha/beta-Hydrolases"/>
    <property type="match status" value="1"/>
</dbReference>
<accession>A0AAV6TK71</accession>
<gene>
    <name evidence="6" type="ORF">JTE90_012221</name>
</gene>
<evidence type="ECO:0000256" key="2">
    <source>
        <dbReference type="ARBA" id="ARBA00010701"/>
    </source>
</evidence>
<sequence>MLFCLQLKTGLTLDKVHIIGHSLGSHAAGFAGKWLKYKLKQRVRRITGLDVAGPDFEDYEVGRRLDRSDAEFVDTIHSNAALSVTDGFGIMKPVGHFDFYPNGGELQPGCETSMGAIGNIASETLEIINPMYSLMALLRGDKKDIGDAVEDLSCNHGRAIQFFIESITSASCQFIAEECDSWVDYLAGKCNTGAKVPMGYDSEKYKGYMDEYASKNFYLSTNSNTPFCKKL</sequence>
<keyword evidence="7" id="KW-1185">Reference proteome</keyword>
<dbReference type="Gene3D" id="3.40.50.1820">
    <property type="entry name" value="alpha/beta hydrolase"/>
    <property type="match status" value="1"/>
</dbReference>
<name>A0AAV6TK71_9ARAC</name>
<evidence type="ECO:0000313" key="7">
    <source>
        <dbReference type="Proteomes" id="UP000827092"/>
    </source>
</evidence>
<comment type="similarity">
    <text evidence="2 4">Belongs to the AB hydrolase superfamily. Lipase family.</text>
</comment>
<dbReference type="GO" id="GO:0016042">
    <property type="term" value="P:lipid catabolic process"/>
    <property type="evidence" value="ECO:0007669"/>
    <property type="project" value="TreeGrafter"/>
</dbReference>
<dbReference type="EMBL" id="JAFNEN010003029">
    <property type="protein sequence ID" value="KAG8172162.1"/>
    <property type="molecule type" value="Genomic_DNA"/>
</dbReference>
<comment type="subcellular location">
    <subcellularLocation>
        <location evidence="1">Secreted</location>
    </subcellularLocation>
</comment>
<dbReference type="InterPro" id="IPR013818">
    <property type="entry name" value="Lipase"/>
</dbReference>
<evidence type="ECO:0000256" key="3">
    <source>
        <dbReference type="ARBA" id="ARBA00022525"/>
    </source>
</evidence>
<dbReference type="GO" id="GO:0005615">
    <property type="term" value="C:extracellular space"/>
    <property type="evidence" value="ECO:0007669"/>
    <property type="project" value="TreeGrafter"/>
</dbReference>
<evidence type="ECO:0000256" key="1">
    <source>
        <dbReference type="ARBA" id="ARBA00004613"/>
    </source>
</evidence>
<organism evidence="6 7">
    <name type="scientific">Oedothorax gibbosus</name>
    <dbReference type="NCBI Taxonomy" id="931172"/>
    <lineage>
        <taxon>Eukaryota</taxon>
        <taxon>Metazoa</taxon>
        <taxon>Ecdysozoa</taxon>
        <taxon>Arthropoda</taxon>
        <taxon>Chelicerata</taxon>
        <taxon>Arachnida</taxon>
        <taxon>Araneae</taxon>
        <taxon>Araneomorphae</taxon>
        <taxon>Entelegynae</taxon>
        <taxon>Araneoidea</taxon>
        <taxon>Linyphiidae</taxon>
        <taxon>Erigoninae</taxon>
        <taxon>Oedothorax</taxon>
    </lineage>
</organism>
<dbReference type="GO" id="GO:0016298">
    <property type="term" value="F:lipase activity"/>
    <property type="evidence" value="ECO:0007669"/>
    <property type="project" value="InterPro"/>
</dbReference>
<evidence type="ECO:0000256" key="4">
    <source>
        <dbReference type="RuleBase" id="RU004262"/>
    </source>
</evidence>
<dbReference type="PANTHER" id="PTHR11610">
    <property type="entry name" value="LIPASE"/>
    <property type="match status" value="1"/>
</dbReference>
<dbReference type="Proteomes" id="UP000827092">
    <property type="component" value="Unassembled WGS sequence"/>
</dbReference>
<keyword evidence="3" id="KW-0964">Secreted</keyword>
<dbReference type="AlphaFoldDB" id="A0AAV6TK71"/>
<dbReference type="InterPro" id="IPR029058">
    <property type="entry name" value="AB_hydrolase_fold"/>
</dbReference>
<reference evidence="6 7" key="1">
    <citation type="journal article" date="2022" name="Nat. Ecol. Evol.">
        <title>A masculinizing supergene underlies an exaggerated male reproductive morph in a spider.</title>
        <authorList>
            <person name="Hendrickx F."/>
            <person name="De Corte Z."/>
            <person name="Sonet G."/>
            <person name="Van Belleghem S.M."/>
            <person name="Kostlbacher S."/>
            <person name="Vangestel C."/>
        </authorList>
    </citation>
    <scope>NUCLEOTIDE SEQUENCE [LARGE SCALE GENOMIC DNA]</scope>
    <source>
        <strain evidence="6">W744_W776</strain>
    </source>
</reference>
<protein>
    <recommendedName>
        <fullName evidence="5">Lipase domain-containing protein</fullName>
    </recommendedName>
</protein>
<evidence type="ECO:0000313" key="6">
    <source>
        <dbReference type="EMBL" id="KAG8172162.1"/>
    </source>
</evidence>
<evidence type="ECO:0000259" key="5">
    <source>
        <dbReference type="Pfam" id="PF00151"/>
    </source>
</evidence>
<proteinExistence type="inferred from homology"/>
<feature type="domain" description="Lipase" evidence="5">
    <location>
        <begin position="141"/>
        <end position="227"/>
    </location>
</feature>